<dbReference type="PANTHER" id="PTHR12802">
    <property type="entry name" value="SWI/SNF COMPLEX-RELATED"/>
    <property type="match status" value="1"/>
</dbReference>
<feature type="domain" description="SANT" evidence="8">
    <location>
        <begin position="1356"/>
        <end position="1407"/>
    </location>
</feature>
<dbReference type="InParanoid" id="A0A2P6NXU3"/>
<evidence type="ECO:0000256" key="1">
    <source>
        <dbReference type="ARBA" id="ARBA00004123"/>
    </source>
</evidence>
<evidence type="ECO:0000256" key="3">
    <source>
        <dbReference type="ARBA" id="ARBA00023125"/>
    </source>
</evidence>
<dbReference type="Gene3D" id="1.10.10.60">
    <property type="entry name" value="Homeodomain-like"/>
    <property type="match status" value="1"/>
</dbReference>
<dbReference type="OrthoDB" id="118550at2759"/>
<dbReference type="GO" id="GO:0010468">
    <property type="term" value="P:regulation of gene expression"/>
    <property type="evidence" value="ECO:0007669"/>
    <property type="project" value="UniProtKB-ARBA"/>
</dbReference>
<keyword evidence="4" id="KW-0804">Transcription</keyword>
<evidence type="ECO:0000256" key="4">
    <source>
        <dbReference type="ARBA" id="ARBA00023163"/>
    </source>
</evidence>
<dbReference type="GO" id="GO:0003677">
    <property type="term" value="F:DNA binding"/>
    <property type="evidence" value="ECO:0007669"/>
    <property type="project" value="UniProtKB-KW"/>
</dbReference>
<evidence type="ECO:0000256" key="6">
    <source>
        <dbReference type="SAM" id="MobiDB-lite"/>
    </source>
</evidence>
<comment type="subcellular location">
    <subcellularLocation>
        <location evidence="1">Nucleus</location>
    </subcellularLocation>
</comment>
<keyword evidence="11" id="KW-1185">Reference proteome</keyword>
<sequence length="1638" mass="188841">MENKIEEFIAIESIDLGRQSAVHLLSRLVNNAGKARDDNVNNTRISPERWVRFMFDILATPDMPLSVPLLRAASIIDHTDVILVERNDDNNGDNEHGARDNTLYVVFDTRTTEENIAPSTSALIHELQPPPHLLAGQDIVEQAMSPFSQPEEKKEKQKRQKVIVLTQNPHSTPTLVITQGVREGLMNGIILVDNYFHCHALHQIMPNIVHRNNFRHLYDPSFNNKKKEILTINNILDCLKGGNLADLAISVQTENHSHHQYTLKHIEAFALLIVYIYLCLLPNGKHNDPQRLKDELRRVYTSLSMYIKKSPASRVVLREGDKKEGNESTRNIRRYYSLYELIDGIVEKRVRMTATELQDQRKDIPLKNPKDRPDNQEEVVRYHRSTLYFNEFFECCQLDFAYRKRRLEQRRVSTKKTIKEKDKENRRRELIAQQEICFEKIIFWLGKSTNIVLIHLRHICSEKEYLSESMREENISILIDVLRVYAVFTDHSRPQVGGKPQLIDSQLIIIDYCMQILTTGLQGAYDKNLEIPLWFNNKTEKIAKIILSFIGDFQEMRDESDESMYEHYTSAWFSNCFLYLGAAYGLASEETNDKILHFIHEFAQNRPREIVESPHVGNFLNGMSYLMVGLQDGDMMQQIVHDVLCLWDVSLTSEVSEQPSHHRTVARDTKIPYVDHGLTIMKLTEFICKAKLEKLTLVGNEQEINVWINTFVGQVTDHFYDSANTGISRMMSLYAMAGNVRSVQKFVKESPAIVITPEVEYSMSHLDQVIVQSATLWLQDQLPAIHQDKNMTREWWKMATAVACESCASIISPVYSHPPFLFRDIIMDVFFDHVIGCLYVFDDLRCGFQQTIESIERHKKSRIFRQEVTHFGSAISEMFRKENAEGRGHILKRLNDYAKKLYEEWRVFYLVNGEQQLTSPGDSKERREVSQNAKVQLSALTGALLPILQSTFITYTMILNQMMETREMKERQAVDVLVIYSHLNFCRVDFPAYTDVVKALLLLVIQHDERVKKAELSMMIFHQIPRDNDGSRESVEDAVGLSRVYFLFSLLQRLIPSLSQQEMRDHLCPMLMEGIECPHPQLNVSAQELFGILFALPFPEEYLDGTTQEIPVQSLILPSYLDTSLKYLPAMPQNEGLLRETIGVAMKNHSTSSRSRQTITRVYDSLHRVVRYTLHRLFQTAKLGMKKGTVESTQRCSLLVHQINHVDPSLLPELFGMIEEVLLMGEEKGKITMVRMCYDVITKSFDYSRKNTCITWYLELLEGLDLRKEEEMNGRAEVIRNTGLPRAFPAIVTIDVCGRWVRHGRLCGCGWGNRICESWLSNHGIMSAAPLNEDEAGSGNDLDASKKPRKTYTLSKQREHWSDEEHLKFLEALKLYDRDWKRIEKFIGTKTTVQIRSHAQKYFLRVQKNNTGERIPPPRPKRKSTEKGDLKPSEEIKVPFSVNSSNISQPGPLNQPASFHQWMYSNNLLPQVFFNEEGNSEAQLELHNQQQEQYQHAQLYIQQVMPPSQTLMRNNMAGEPEDTGFLNVISFLGNVYDPSEQTWNNNLNPHNREMVQALMQNLSVNLAQPQMREQYSHLVPDGYRPPHAIPNVPRPTEFGNANNGERQPYLDNIALTPYLSVNNGSGFNNGQGQREAPT</sequence>
<feature type="region of interest" description="Disordered" evidence="6">
    <location>
        <begin position="1331"/>
        <end position="1350"/>
    </location>
</feature>
<dbReference type="PROSITE" id="PS50090">
    <property type="entry name" value="MYB_LIKE"/>
    <property type="match status" value="1"/>
</dbReference>
<reference evidence="10 11" key="1">
    <citation type="journal article" date="2018" name="Genome Biol. Evol.">
        <title>Multiple Roots of Fruiting Body Formation in Amoebozoa.</title>
        <authorList>
            <person name="Hillmann F."/>
            <person name="Forbes G."/>
            <person name="Novohradska S."/>
            <person name="Ferling I."/>
            <person name="Riege K."/>
            <person name="Groth M."/>
            <person name="Westermann M."/>
            <person name="Marz M."/>
            <person name="Spaller T."/>
            <person name="Winckler T."/>
            <person name="Schaap P."/>
            <person name="Glockner G."/>
        </authorList>
    </citation>
    <scope>NUCLEOTIDE SEQUENCE [LARGE SCALE GENOMIC DNA]</scope>
    <source>
        <strain evidence="10 11">Jena</strain>
    </source>
</reference>
<comment type="caution">
    <text evidence="10">The sequence shown here is derived from an EMBL/GenBank/DDBJ whole genome shotgun (WGS) entry which is preliminary data.</text>
</comment>
<dbReference type="InterPro" id="IPR009057">
    <property type="entry name" value="Homeodomain-like_sf"/>
</dbReference>
<dbReference type="STRING" id="1890364.A0A2P6NXU3"/>
<dbReference type="PROSITE" id="PS51293">
    <property type="entry name" value="SANT"/>
    <property type="match status" value="1"/>
</dbReference>
<dbReference type="InterPro" id="IPR001005">
    <property type="entry name" value="SANT/Myb"/>
</dbReference>
<evidence type="ECO:0000313" key="10">
    <source>
        <dbReference type="EMBL" id="PRP88781.1"/>
    </source>
</evidence>
<dbReference type="PROSITE" id="PS51294">
    <property type="entry name" value="HTH_MYB"/>
    <property type="match status" value="1"/>
</dbReference>
<feature type="domain" description="Myb-like" evidence="7">
    <location>
        <begin position="1353"/>
        <end position="1403"/>
    </location>
</feature>
<protein>
    <submittedName>
        <fullName evidence="10">Uncharacterized protein</fullName>
    </submittedName>
</protein>
<name>A0A2P6NXU3_9EUKA</name>
<dbReference type="NCBIfam" id="TIGR01557">
    <property type="entry name" value="myb_SHAQKYF"/>
    <property type="match status" value="1"/>
</dbReference>
<dbReference type="EMBL" id="MDYQ01000007">
    <property type="protein sequence ID" value="PRP88781.1"/>
    <property type="molecule type" value="Genomic_DNA"/>
</dbReference>
<evidence type="ECO:0000256" key="2">
    <source>
        <dbReference type="ARBA" id="ARBA00023015"/>
    </source>
</evidence>
<evidence type="ECO:0000259" key="8">
    <source>
        <dbReference type="PROSITE" id="PS51293"/>
    </source>
</evidence>
<feature type="region of interest" description="Disordered" evidence="6">
    <location>
        <begin position="1406"/>
        <end position="1453"/>
    </location>
</feature>
<keyword evidence="3" id="KW-0238">DNA-binding</keyword>
<dbReference type="SUPFAM" id="SSF46689">
    <property type="entry name" value="Homeodomain-like"/>
    <property type="match status" value="1"/>
</dbReference>
<feature type="domain" description="HTH myb-type" evidence="9">
    <location>
        <begin position="1355"/>
        <end position="1407"/>
    </location>
</feature>
<dbReference type="CDD" id="cd00167">
    <property type="entry name" value="SANT"/>
    <property type="match status" value="1"/>
</dbReference>
<dbReference type="GO" id="GO:0005634">
    <property type="term" value="C:nucleus"/>
    <property type="evidence" value="ECO:0007669"/>
    <property type="project" value="UniProtKB-SubCell"/>
</dbReference>
<evidence type="ECO:0000256" key="5">
    <source>
        <dbReference type="ARBA" id="ARBA00023242"/>
    </source>
</evidence>
<feature type="compositionally biased region" description="Polar residues" evidence="6">
    <location>
        <begin position="1441"/>
        <end position="1453"/>
    </location>
</feature>
<proteinExistence type="predicted"/>
<dbReference type="InterPro" id="IPR017884">
    <property type="entry name" value="SANT_dom"/>
</dbReference>
<dbReference type="FunFam" id="1.10.10.60:FF:000023">
    <property type="entry name" value="protein REVEILLE 6 isoform X1"/>
    <property type="match status" value="1"/>
</dbReference>
<accession>A0A2P6NXU3</accession>
<keyword evidence="5" id="KW-0539">Nucleus</keyword>
<keyword evidence="2" id="KW-0805">Transcription regulation</keyword>
<dbReference type="PANTHER" id="PTHR12802:SF155">
    <property type="entry name" value="DEUBIQUITINASE MYSM1"/>
    <property type="match status" value="1"/>
</dbReference>
<organism evidence="10 11">
    <name type="scientific">Planoprotostelium fungivorum</name>
    <dbReference type="NCBI Taxonomy" id="1890364"/>
    <lineage>
        <taxon>Eukaryota</taxon>
        <taxon>Amoebozoa</taxon>
        <taxon>Evosea</taxon>
        <taxon>Variosea</taxon>
        <taxon>Cavosteliida</taxon>
        <taxon>Cavosteliaceae</taxon>
        <taxon>Planoprotostelium</taxon>
    </lineage>
</organism>
<dbReference type="Pfam" id="PF24904">
    <property type="entry name" value="RVE6"/>
    <property type="match status" value="1"/>
</dbReference>
<dbReference type="Proteomes" id="UP000241769">
    <property type="component" value="Unassembled WGS sequence"/>
</dbReference>
<evidence type="ECO:0000259" key="9">
    <source>
        <dbReference type="PROSITE" id="PS51294"/>
    </source>
</evidence>
<evidence type="ECO:0000313" key="11">
    <source>
        <dbReference type="Proteomes" id="UP000241769"/>
    </source>
</evidence>
<gene>
    <name evidence="10" type="ORF">PROFUN_00249</name>
</gene>
<dbReference type="SMART" id="SM00717">
    <property type="entry name" value="SANT"/>
    <property type="match status" value="1"/>
</dbReference>
<dbReference type="Pfam" id="PF00249">
    <property type="entry name" value="Myb_DNA-binding"/>
    <property type="match status" value="1"/>
</dbReference>
<dbReference type="InterPro" id="IPR017930">
    <property type="entry name" value="Myb_dom"/>
</dbReference>
<dbReference type="InterPro" id="IPR006447">
    <property type="entry name" value="Myb_dom_plants"/>
</dbReference>
<feature type="compositionally biased region" description="Basic and acidic residues" evidence="6">
    <location>
        <begin position="1423"/>
        <end position="1437"/>
    </location>
</feature>
<evidence type="ECO:0000259" key="7">
    <source>
        <dbReference type="PROSITE" id="PS50090"/>
    </source>
</evidence>